<accession>A0A1I4LMR3</accession>
<proteinExistence type="predicted"/>
<organism evidence="1 2">
    <name type="scientific">Marinobacter zhejiangensis</name>
    <dbReference type="NCBI Taxonomy" id="488535"/>
    <lineage>
        <taxon>Bacteria</taxon>
        <taxon>Pseudomonadati</taxon>
        <taxon>Pseudomonadota</taxon>
        <taxon>Gammaproteobacteria</taxon>
        <taxon>Pseudomonadales</taxon>
        <taxon>Marinobacteraceae</taxon>
        <taxon>Marinobacter</taxon>
    </lineage>
</organism>
<evidence type="ECO:0000313" key="2">
    <source>
        <dbReference type="Proteomes" id="UP000198519"/>
    </source>
</evidence>
<sequence length="185" mass="21462">MTQAGSKKYIECLNDLMDYFILADIQRLSRFVADHSLSDDLITEFTTTDYGDLAVNQGVMIPLRGIENFPYTVYFNQSSKSAFSALESDVQHRKAGYVLEVTGSRLYLLTMPLLRHWSKNVEFIQANRPYFDLENGWYSVEILCGETLQDSGWEPTIEFLLERKESKPDYHADFTYPFTVTSREY</sequence>
<reference evidence="2" key="1">
    <citation type="submission" date="2016-10" db="EMBL/GenBank/DDBJ databases">
        <authorList>
            <person name="Varghese N."/>
            <person name="Submissions S."/>
        </authorList>
    </citation>
    <scope>NUCLEOTIDE SEQUENCE [LARGE SCALE GENOMIC DNA]</scope>
    <source>
        <strain evidence="2">CGMCC 1.7061</strain>
    </source>
</reference>
<dbReference type="OrthoDB" id="654004at2"/>
<keyword evidence="2" id="KW-1185">Reference proteome</keyword>
<gene>
    <name evidence="1" type="ORF">SAMN04487963_0554</name>
</gene>
<evidence type="ECO:0000313" key="1">
    <source>
        <dbReference type="EMBL" id="SFL92136.1"/>
    </source>
</evidence>
<name>A0A1I4LMR3_9GAMM</name>
<protein>
    <submittedName>
        <fullName evidence="1">Uncharacterized protein</fullName>
    </submittedName>
</protein>
<dbReference type="AlphaFoldDB" id="A0A1I4LMR3"/>
<dbReference type="Proteomes" id="UP000198519">
    <property type="component" value="Unassembled WGS sequence"/>
</dbReference>
<dbReference type="EMBL" id="FOUE01000001">
    <property type="protein sequence ID" value="SFL92136.1"/>
    <property type="molecule type" value="Genomic_DNA"/>
</dbReference>
<dbReference type="STRING" id="488535.SAMN04487963_0554"/>
<dbReference type="RefSeq" id="WP_092020354.1">
    <property type="nucleotide sequence ID" value="NZ_FOUE01000001.1"/>
</dbReference>